<sequence length="565" mass="66099">MNFTGCFVASSIFARKTLAKVRVVSFRKSLTDRRISPSNRRMPAERTTYMPISEVIELEGSEGLSGIQVSDFGTVPLPLRPSFLIALKETAHERSINAGNGKFWILNEDWMKNVKEVATEVIVIPERMILEEPGSQFSMDGDKEENDHFAYLSVILPTEHTGDNFDSCMLKRSGGHIMIRHEYECKIIETELNSKHGYKKIFFYKQANLSTEPILSVQRLQIIFRLHSTEGAPPQPFHTESPLMKQLECGLKQWLEDAERPVLCCPLQRRTDQDVWCFDPSDAIIIRRDDTRKLMMETMSKKLNFYCELGSYSRGLNFSFSCLGSVELPEANILNPQTLRGDWRRPRQSQFIVFYVDKASQSSYMDYTKRLMRQVWPEELIDFDRENIGQLQCLPQDVLQYIIDRYVPTFELYDLYGASRMCRHIVYDELLVEWKKYKPSIVIGLPNNETHRIPLWQHLLMIGRYEDLRVLWESYKKEDGCDPWYRYGEFLLRHIFHYLDHDGWAVVMSRVQVLRHIAEETLEVIEREYEAQTQMGEMIPNERERLEGSMKWLSSVLTTTAASKK</sequence>
<dbReference type="Proteomes" id="UP000241769">
    <property type="component" value="Unassembled WGS sequence"/>
</dbReference>
<organism evidence="1 2">
    <name type="scientific">Planoprotostelium fungivorum</name>
    <dbReference type="NCBI Taxonomy" id="1890364"/>
    <lineage>
        <taxon>Eukaryota</taxon>
        <taxon>Amoebozoa</taxon>
        <taxon>Evosea</taxon>
        <taxon>Variosea</taxon>
        <taxon>Cavosteliida</taxon>
        <taxon>Cavosteliaceae</taxon>
        <taxon>Planoprotostelium</taxon>
    </lineage>
</organism>
<reference evidence="1 2" key="1">
    <citation type="journal article" date="2018" name="Genome Biol. Evol.">
        <title>Multiple Roots of Fruiting Body Formation in Amoebozoa.</title>
        <authorList>
            <person name="Hillmann F."/>
            <person name="Forbes G."/>
            <person name="Novohradska S."/>
            <person name="Ferling I."/>
            <person name="Riege K."/>
            <person name="Groth M."/>
            <person name="Westermann M."/>
            <person name="Marz M."/>
            <person name="Spaller T."/>
            <person name="Winckler T."/>
            <person name="Schaap P."/>
            <person name="Glockner G."/>
        </authorList>
    </citation>
    <scope>NUCLEOTIDE SEQUENCE [LARGE SCALE GENOMIC DNA]</scope>
    <source>
        <strain evidence="1 2">Jena</strain>
    </source>
</reference>
<evidence type="ECO:0000313" key="1">
    <source>
        <dbReference type="EMBL" id="PRP75532.1"/>
    </source>
</evidence>
<dbReference type="EMBL" id="MDYQ01000378">
    <property type="protein sequence ID" value="PRP75532.1"/>
    <property type="molecule type" value="Genomic_DNA"/>
</dbReference>
<keyword evidence="2" id="KW-1185">Reference proteome</keyword>
<gene>
    <name evidence="1" type="ORF">PROFUN_09018</name>
</gene>
<comment type="caution">
    <text evidence="1">The sequence shown here is derived from an EMBL/GenBank/DDBJ whole genome shotgun (WGS) entry which is preliminary data.</text>
</comment>
<evidence type="ECO:0000313" key="2">
    <source>
        <dbReference type="Proteomes" id="UP000241769"/>
    </source>
</evidence>
<proteinExistence type="predicted"/>
<dbReference type="AlphaFoldDB" id="A0A2P6MUY9"/>
<accession>A0A2P6MUY9</accession>
<name>A0A2P6MUY9_9EUKA</name>
<dbReference type="InParanoid" id="A0A2P6MUY9"/>
<protein>
    <submittedName>
        <fullName evidence="1">Uncharacterized protein</fullName>
    </submittedName>
</protein>